<sequence length="60" mass="6814">MEQLAFARSKISMIFFVTNVVAASLEIKFSVFVVNLPSDQQLPIMKKRSKVKTEILKTIV</sequence>
<evidence type="ECO:0000313" key="3">
    <source>
        <dbReference type="Proteomes" id="UP000005446"/>
    </source>
</evidence>
<evidence type="ECO:0000313" key="2">
    <source>
        <dbReference type="EMBL" id="EHK98425.1"/>
    </source>
</evidence>
<comment type="caution">
    <text evidence="2">The sequence shown here is derived from an EMBL/GenBank/DDBJ whole genome shotgun (WGS) entry which is preliminary data.</text>
</comment>
<keyword evidence="3" id="KW-1185">Reference proteome</keyword>
<reference evidence="2 3" key="1">
    <citation type="journal article" date="2012" name="Eukaryot. Cell">
        <title>Genome sequence of the fungus Glarea lozoyensis: the first genome sequence of a species from the Helotiaceae family.</title>
        <authorList>
            <person name="Youssar L."/>
            <person name="Gruening B.A."/>
            <person name="Erxleben A."/>
            <person name="Guenther S."/>
            <person name="Huettel W."/>
        </authorList>
    </citation>
    <scope>NUCLEOTIDE SEQUENCE [LARGE SCALE GENOMIC DNA]</scope>
    <source>
        <strain evidence="3">ATCC 74030 / MF5533</strain>
    </source>
</reference>
<protein>
    <submittedName>
        <fullName evidence="2">Uncharacterized protein</fullName>
    </submittedName>
</protein>
<keyword evidence="1" id="KW-0812">Transmembrane</keyword>
<gene>
    <name evidence="2" type="ORF">M7I_5800</name>
</gene>
<dbReference type="EMBL" id="AGUE01000151">
    <property type="protein sequence ID" value="EHK98425.1"/>
    <property type="molecule type" value="Genomic_DNA"/>
</dbReference>
<dbReference type="Proteomes" id="UP000005446">
    <property type="component" value="Unassembled WGS sequence"/>
</dbReference>
<proteinExistence type="predicted"/>
<name>H0ESV3_GLAL7</name>
<dbReference type="InParanoid" id="H0ESV3"/>
<dbReference type="HOGENOM" id="CLU_2941935_0_0_1"/>
<accession>H0ESV3</accession>
<keyword evidence="1" id="KW-0472">Membrane</keyword>
<evidence type="ECO:0000256" key="1">
    <source>
        <dbReference type="SAM" id="Phobius"/>
    </source>
</evidence>
<dbReference type="AlphaFoldDB" id="H0ESV3"/>
<feature type="transmembrane region" description="Helical" evidence="1">
    <location>
        <begin position="12"/>
        <end position="34"/>
    </location>
</feature>
<keyword evidence="1" id="KW-1133">Transmembrane helix</keyword>
<organism evidence="2 3">
    <name type="scientific">Glarea lozoyensis (strain ATCC 74030 / MF5533)</name>
    <dbReference type="NCBI Taxonomy" id="1104152"/>
    <lineage>
        <taxon>Eukaryota</taxon>
        <taxon>Fungi</taxon>
        <taxon>Dikarya</taxon>
        <taxon>Ascomycota</taxon>
        <taxon>Pezizomycotina</taxon>
        <taxon>Leotiomycetes</taxon>
        <taxon>Helotiales</taxon>
        <taxon>Helotiaceae</taxon>
        <taxon>Glarea</taxon>
    </lineage>
</organism>